<keyword evidence="2" id="KW-1185">Reference proteome</keyword>
<name>A0A1C2G4F7_9GAMM</name>
<proteinExistence type="predicted"/>
<reference evidence="1 2" key="1">
    <citation type="submission" date="2018-02" db="EMBL/GenBank/DDBJ databases">
        <title>Insights into the biology of acidophilic members of the Acidiferrobacteraceae family derived from comparative genomic analyses.</title>
        <authorList>
            <person name="Issotta F."/>
            <person name="Thyssen C."/>
            <person name="Mena C."/>
            <person name="Moya A."/>
            <person name="Bellenberg S."/>
            <person name="Sproer C."/>
            <person name="Covarrubias P.C."/>
            <person name="Sand W."/>
            <person name="Quatrini R."/>
            <person name="Vera M."/>
        </authorList>
    </citation>
    <scope>NUCLEOTIDE SEQUENCE [LARGE SCALE GENOMIC DNA]</scope>
    <source>
        <strain evidence="2">m-1</strain>
    </source>
</reference>
<dbReference type="AlphaFoldDB" id="A0A1C2G4F7"/>
<dbReference type="InterPro" id="IPR007055">
    <property type="entry name" value="BON_dom"/>
</dbReference>
<sequence length="199" mass="21228">MGPRRARRVTATLGALTLALTLAGCTPLVVGGAATGAGIASSHRSAGTVVDDTLIKFRAEALIAAHKNLHRATHVDVTCVNGVVLLTGEADNVQDRARILGLVRRIHGIRRIIDQLRLTPPSSFASRLADSWITLRVKSALVAKGLDVARITVVTAHRVVYLLGIVSRSMGDKAALAASVIPHVRSVIELFQYTAHDRR</sequence>
<dbReference type="RefSeq" id="WP_065968791.1">
    <property type="nucleotide sequence ID" value="NZ_CP080624.1"/>
</dbReference>
<dbReference type="InterPro" id="IPR014004">
    <property type="entry name" value="Transpt-assoc_nodulatn_dom_bac"/>
</dbReference>
<evidence type="ECO:0000313" key="1">
    <source>
        <dbReference type="EMBL" id="RCN56669.1"/>
    </source>
</evidence>
<dbReference type="Pfam" id="PF04972">
    <property type="entry name" value="BON"/>
    <property type="match status" value="2"/>
</dbReference>
<dbReference type="PROSITE" id="PS50914">
    <property type="entry name" value="BON"/>
    <property type="match status" value="1"/>
</dbReference>
<evidence type="ECO:0000313" key="2">
    <source>
        <dbReference type="Proteomes" id="UP000253250"/>
    </source>
</evidence>
<dbReference type="PANTHER" id="PTHR34606:SF4">
    <property type="entry name" value="OUTER MEMBRANE LIPOPROTEIN DOLP"/>
    <property type="match status" value="1"/>
</dbReference>
<dbReference type="STRING" id="163359.A9R16_06845"/>
<dbReference type="PANTHER" id="PTHR34606">
    <property type="entry name" value="BON DOMAIN-CONTAINING PROTEIN"/>
    <property type="match status" value="1"/>
</dbReference>
<dbReference type="SMART" id="SM00749">
    <property type="entry name" value="BON"/>
    <property type="match status" value="2"/>
</dbReference>
<protein>
    <submittedName>
        <fullName evidence="1">BON domain-containing protein</fullName>
    </submittedName>
</protein>
<dbReference type="Gene3D" id="3.30.1340.30">
    <property type="match status" value="1"/>
</dbReference>
<dbReference type="EMBL" id="PSYR01000002">
    <property type="protein sequence ID" value="RCN56669.1"/>
    <property type="molecule type" value="Genomic_DNA"/>
</dbReference>
<dbReference type="OrthoDB" id="9783990at2"/>
<comment type="caution">
    <text evidence="1">The sequence shown here is derived from an EMBL/GenBank/DDBJ whole genome shotgun (WGS) entry which is preliminary data.</text>
</comment>
<dbReference type="Proteomes" id="UP000253250">
    <property type="component" value="Unassembled WGS sequence"/>
</dbReference>
<accession>A0A1C2G4F7</accession>
<gene>
    <name evidence="1" type="ORF">C4900_12905</name>
</gene>
<dbReference type="InterPro" id="IPR051686">
    <property type="entry name" value="Lipoprotein_DolP"/>
</dbReference>
<organism evidence="1 2">
    <name type="scientific">Acidiferrobacter thiooxydans</name>
    <dbReference type="NCBI Taxonomy" id="163359"/>
    <lineage>
        <taxon>Bacteria</taxon>
        <taxon>Pseudomonadati</taxon>
        <taxon>Pseudomonadota</taxon>
        <taxon>Gammaproteobacteria</taxon>
        <taxon>Acidiferrobacterales</taxon>
        <taxon>Acidiferrobacteraceae</taxon>
        <taxon>Acidiferrobacter</taxon>
    </lineage>
</organism>
<dbReference type="PROSITE" id="PS51257">
    <property type="entry name" value="PROKAR_LIPOPROTEIN"/>
    <property type="match status" value="1"/>
</dbReference>